<protein>
    <submittedName>
        <fullName evidence="2">Uncharacterized protein</fullName>
    </submittedName>
</protein>
<comment type="caution">
    <text evidence="2">The sequence shown here is derived from an EMBL/GenBank/DDBJ whole genome shotgun (WGS) entry which is preliminary data.</text>
</comment>
<evidence type="ECO:0000256" key="1">
    <source>
        <dbReference type="SAM" id="MobiDB-lite"/>
    </source>
</evidence>
<gene>
    <name evidence="2" type="ORF">NQ315_013958</name>
</gene>
<reference evidence="2 3" key="1">
    <citation type="journal article" date="2023" name="Insect Mol. Biol.">
        <title>Genome sequencing provides insights into the evolution of gene families encoding plant cell wall-degrading enzymes in longhorned beetles.</title>
        <authorList>
            <person name="Shin N.R."/>
            <person name="Okamura Y."/>
            <person name="Kirsch R."/>
            <person name="Pauchet Y."/>
        </authorList>
    </citation>
    <scope>NUCLEOTIDE SEQUENCE [LARGE SCALE GENOMIC DNA]</scope>
    <source>
        <strain evidence="2">EAD_L_NR</strain>
    </source>
</reference>
<feature type="compositionally biased region" description="Basic and acidic residues" evidence="1">
    <location>
        <begin position="216"/>
        <end position="226"/>
    </location>
</feature>
<dbReference type="Proteomes" id="UP001159042">
    <property type="component" value="Unassembled WGS sequence"/>
</dbReference>
<keyword evidence="3" id="KW-1185">Reference proteome</keyword>
<name>A0AAV8VR23_9CUCU</name>
<sequence>MPVVMELPLIYPVHPVLQCVGNPGPGEETSTPAPARVCVSMGNVLNGLTVIQLIFRNMKCSALQLINRSEHNRRSKLNRKIQKNVEPVYITKGYHGYSFTFFDNNIPTTPTSKKPPVLSVSNIDLSEEVCTLNTGYSLKKWSNKLPRLKSARKNGVATENRDLESEYDMSYSFNNILDCIDDSETQEHTERCIGDEYEIHSDIEELIRRSDEIRRQENAEGEEKGRSANNARSLIDDKSRKRHKQKFKKTIKFSFSKPASPQTEQVIRVDVTSNISVDELRHIESSRTVSQSDDCSKNSAKVINECGRKELDRGFNENGIMKFDGEDEEFIIRCSQLSLTQKRR</sequence>
<proteinExistence type="predicted"/>
<dbReference type="AlphaFoldDB" id="A0AAV8VR23"/>
<organism evidence="2 3">
    <name type="scientific">Exocentrus adspersus</name>
    <dbReference type="NCBI Taxonomy" id="1586481"/>
    <lineage>
        <taxon>Eukaryota</taxon>
        <taxon>Metazoa</taxon>
        <taxon>Ecdysozoa</taxon>
        <taxon>Arthropoda</taxon>
        <taxon>Hexapoda</taxon>
        <taxon>Insecta</taxon>
        <taxon>Pterygota</taxon>
        <taxon>Neoptera</taxon>
        <taxon>Endopterygota</taxon>
        <taxon>Coleoptera</taxon>
        <taxon>Polyphaga</taxon>
        <taxon>Cucujiformia</taxon>
        <taxon>Chrysomeloidea</taxon>
        <taxon>Cerambycidae</taxon>
        <taxon>Lamiinae</taxon>
        <taxon>Acanthocinini</taxon>
        <taxon>Exocentrus</taxon>
    </lineage>
</organism>
<accession>A0AAV8VR23</accession>
<dbReference type="EMBL" id="JANEYG010000040">
    <property type="protein sequence ID" value="KAJ8916753.1"/>
    <property type="molecule type" value="Genomic_DNA"/>
</dbReference>
<evidence type="ECO:0000313" key="2">
    <source>
        <dbReference type="EMBL" id="KAJ8916753.1"/>
    </source>
</evidence>
<feature type="region of interest" description="Disordered" evidence="1">
    <location>
        <begin position="216"/>
        <end position="243"/>
    </location>
</feature>
<evidence type="ECO:0000313" key="3">
    <source>
        <dbReference type="Proteomes" id="UP001159042"/>
    </source>
</evidence>